<dbReference type="GO" id="GO:0004497">
    <property type="term" value="F:monooxygenase activity"/>
    <property type="evidence" value="ECO:0007669"/>
    <property type="project" value="InterPro"/>
</dbReference>
<dbReference type="Proteomes" id="UP000251891">
    <property type="component" value="Unassembled WGS sequence"/>
</dbReference>
<dbReference type="InterPro" id="IPR001128">
    <property type="entry name" value="Cyt_P450"/>
</dbReference>
<dbReference type="OrthoDB" id="3203662at2"/>
<dbReference type="EMBL" id="QLYX01000003">
    <property type="protein sequence ID" value="RAY15668.1"/>
    <property type="molecule type" value="Genomic_DNA"/>
</dbReference>
<dbReference type="GO" id="GO:0020037">
    <property type="term" value="F:heme binding"/>
    <property type="evidence" value="ECO:0007669"/>
    <property type="project" value="InterPro"/>
</dbReference>
<dbReference type="PANTHER" id="PTHR46696">
    <property type="entry name" value="P450, PUTATIVE (EUROFUNG)-RELATED"/>
    <property type="match status" value="1"/>
</dbReference>
<sequence length="300" mass="32873">MPQRRGAIPVSDIAVISSPDTYIRGMPHDQLARLRARTPVVWIPDGAEDGAGLWAVLRYTDVRHVFEHPQIFVRAPDAPHPLGTWMRRATAPRRRPASSAPPGPGRQPAGEPARRAAKLLDLLSGRGTADLVGEVMAGLPGPVRDAVSGGVYALLRHPDQYARLRRDRDLLAGALEEMLRWWSPVIQVRRTVRRTTSLGGVPMRPGEQVAAWIAAANHDDEVFEDPGRFDIGRPPGRHLLHGEAARHCSAVEPARTQLRAVIGAILDRPGRIEVAGRPLRLRSITRNGFSCLPLRPAQDG</sequence>
<protein>
    <recommendedName>
        <fullName evidence="5">Cytochrome P450</fullName>
    </recommendedName>
</protein>
<evidence type="ECO:0000313" key="4">
    <source>
        <dbReference type="Proteomes" id="UP000251891"/>
    </source>
</evidence>
<name>A0A365H9I7_9ACTN</name>
<feature type="region of interest" description="Disordered" evidence="2">
    <location>
        <begin position="89"/>
        <end position="113"/>
    </location>
</feature>
<keyword evidence="4" id="KW-1185">Reference proteome</keyword>
<dbReference type="GO" id="GO:0016705">
    <property type="term" value="F:oxidoreductase activity, acting on paired donors, with incorporation or reduction of molecular oxygen"/>
    <property type="evidence" value="ECO:0007669"/>
    <property type="project" value="InterPro"/>
</dbReference>
<dbReference type="Pfam" id="PF00067">
    <property type="entry name" value="p450"/>
    <property type="match status" value="1"/>
</dbReference>
<evidence type="ECO:0000256" key="2">
    <source>
        <dbReference type="SAM" id="MobiDB-lite"/>
    </source>
</evidence>
<organism evidence="3 4">
    <name type="scientific">Actinomadura craniellae</name>
    <dbReference type="NCBI Taxonomy" id="2231787"/>
    <lineage>
        <taxon>Bacteria</taxon>
        <taxon>Bacillati</taxon>
        <taxon>Actinomycetota</taxon>
        <taxon>Actinomycetes</taxon>
        <taxon>Streptosporangiales</taxon>
        <taxon>Thermomonosporaceae</taxon>
        <taxon>Actinomadura</taxon>
    </lineage>
</organism>
<evidence type="ECO:0008006" key="5">
    <source>
        <dbReference type="Google" id="ProtNLM"/>
    </source>
</evidence>
<comment type="similarity">
    <text evidence="1">Belongs to the cytochrome P450 family.</text>
</comment>
<dbReference type="PANTHER" id="PTHR46696:SF1">
    <property type="entry name" value="CYTOCHROME P450 YJIB-RELATED"/>
    <property type="match status" value="1"/>
</dbReference>
<reference evidence="3 4" key="1">
    <citation type="submission" date="2018-06" db="EMBL/GenBank/DDBJ databases">
        <title>Actinomadura craniellae sp. nov. isolated from marine sponge Craniella sp.</title>
        <authorList>
            <person name="Li L."/>
            <person name="Xu Q.H."/>
            <person name="Lin H.W."/>
            <person name="Lu Y.H."/>
        </authorList>
    </citation>
    <scope>NUCLEOTIDE SEQUENCE [LARGE SCALE GENOMIC DNA]</scope>
    <source>
        <strain evidence="3 4">LHW63021</strain>
    </source>
</reference>
<evidence type="ECO:0000256" key="1">
    <source>
        <dbReference type="ARBA" id="ARBA00010617"/>
    </source>
</evidence>
<proteinExistence type="inferred from homology"/>
<gene>
    <name evidence="3" type="ORF">DPM19_07730</name>
</gene>
<dbReference type="InterPro" id="IPR002397">
    <property type="entry name" value="Cyt_P450_B"/>
</dbReference>
<dbReference type="InterPro" id="IPR036396">
    <property type="entry name" value="Cyt_P450_sf"/>
</dbReference>
<accession>A0A365H9I7</accession>
<dbReference type="AlphaFoldDB" id="A0A365H9I7"/>
<dbReference type="RefSeq" id="WP_111864129.1">
    <property type="nucleotide sequence ID" value="NZ_QLYX01000003.1"/>
</dbReference>
<evidence type="ECO:0000313" key="3">
    <source>
        <dbReference type="EMBL" id="RAY15668.1"/>
    </source>
</evidence>
<comment type="caution">
    <text evidence="3">The sequence shown here is derived from an EMBL/GenBank/DDBJ whole genome shotgun (WGS) entry which is preliminary data.</text>
</comment>
<dbReference type="GO" id="GO:0005506">
    <property type="term" value="F:iron ion binding"/>
    <property type="evidence" value="ECO:0007669"/>
    <property type="project" value="InterPro"/>
</dbReference>
<dbReference type="Gene3D" id="1.10.630.10">
    <property type="entry name" value="Cytochrome P450"/>
    <property type="match status" value="2"/>
</dbReference>
<dbReference type="PRINTS" id="PR00359">
    <property type="entry name" value="BP450"/>
</dbReference>
<dbReference type="SUPFAM" id="SSF48264">
    <property type="entry name" value="Cytochrome P450"/>
    <property type="match status" value="1"/>
</dbReference>